<gene>
    <name evidence="2" type="ORF">J4Q44_G00129760</name>
</gene>
<feature type="compositionally biased region" description="Basic and acidic residues" evidence="1">
    <location>
        <begin position="1"/>
        <end position="17"/>
    </location>
</feature>
<evidence type="ECO:0000313" key="2">
    <source>
        <dbReference type="EMBL" id="KAK6317576.1"/>
    </source>
</evidence>
<reference evidence="2 3" key="1">
    <citation type="submission" date="2021-04" db="EMBL/GenBank/DDBJ databases">
        <authorList>
            <person name="De Guttry C."/>
            <person name="Zahm M."/>
            <person name="Klopp C."/>
            <person name="Cabau C."/>
            <person name="Louis A."/>
            <person name="Berthelot C."/>
            <person name="Parey E."/>
            <person name="Roest Crollius H."/>
            <person name="Montfort J."/>
            <person name="Robinson-Rechavi M."/>
            <person name="Bucao C."/>
            <person name="Bouchez O."/>
            <person name="Gislard M."/>
            <person name="Lluch J."/>
            <person name="Milhes M."/>
            <person name="Lampietro C."/>
            <person name="Lopez Roques C."/>
            <person name="Donnadieu C."/>
            <person name="Braasch I."/>
            <person name="Desvignes T."/>
            <person name="Postlethwait J."/>
            <person name="Bobe J."/>
            <person name="Wedekind C."/>
            <person name="Guiguen Y."/>
        </authorList>
    </citation>
    <scope>NUCLEOTIDE SEQUENCE [LARGE SCALE GENOMIC DNA]</scope>
    <source>
        <strain evidence="2">Cs_M1</strain>
        <tissue evidence="2">Blood</tissue>
    </source>
</reference>
<proteinExistence type="predicted"/>
<evidence type="ECO:0000313" key="3">
    <source>
        <dbReference type="Proteomes" id="UP001356427"/>
    </source>
</evidence>
<feature type="compositionally biased region" description="Low complexity" evidence="1">
    <location>
        <begin position="35"/>
        <end position="45"/>
    </location>
</feature>
<protein>
    <submittedName>
        <fullName evidence="2">Uncharacterized protein</fullName>
    </submittedName>
</protein>
<sequence>MGDRRQKLEQSTVRKEGEEEVDHDDLTFQGENPTSSSNSGKSCSSTLETDLGPDQTRETIRLLPVWKTIFPSVKPKKTF</sequence>
<keyword evidence="3" id="KW-1185">Reference proteome</keyword>
<comment type="caution">
    <text evidence="2">The sequence shown here is derived from an EMBL/GenBank/DDBJ whole genome shotgun (WGS) entry which is preliminary data.</text>
</comment>
<evidence type="ECO:0000256" key="1">
    <source>
        <dbReference type="SAM" id="MobiDB-lite"/>
    </source>
</evidence>
<organism evidence="2 3">
    <name type="scientific">Coregonus suidteri</name>
    <dbReference type="NCBI Taxonomy" id="861788"/>
    <lineage>
        <taxon>Eukaryota</taxon>
        <taxon>Metazoa</taxon>
        <taxon>Chordata</taxon>
        <taxon>Craniata</taxon>
        <taxon>Vertebrata</taxon>
        <taxon>Euteleostomi</taxon>
        <taxon>Actinopterygii</taxon>
        <taxon>Neopterygii</taxon>
        <taxon>Teleostei</taxon>
        <taxon>Protacanthopterygii</taxon>
        <taxon>Salmoniformes</taxon>
        <taxon>Salmonidae</taxon>
        <taxon>Coregoninae</taxon>
        <taxon>Coregonus</taxon>
    </lineage>
</organism>
<accession>A0AAN8M528</accession>
<feature type="region of interest" description="Disordered" evidence="1">
    <location>
        <begin position="1"/>
        <end position="58"/>
    </location>
</feature>
<dbReference type="AlphaFoldDB" id="A0AAN8M528"/>
<name>A0AAN8M528_9TELE</name>
<dbReference type="EMBL" id="JAGTTL010000010">
    <property type="protein sequence ID" value="KAK6317576.1"/>
    <property type="molecule type" value="Genomic_DNA"/>
</dbReference>
<dbReference type="Proteomes" id="UP001356427">
    <property type="component" value="Unassembled WGS sequence"/>
</dbReference>